<evidence type="ECO:0000313" key="1">
    <source>
        <dbReference type="EMBL" id="CAD8096762.1"/>
    </source>
</evidence>
<dbReference type="AlphaFoldDB" id="A0A8S1NWE3"/>
<dbReference type="PANTHER" id="PTHR10972:SF148">
    <property type="entry name" value="OXYSTEROL-BINDING PROTEIN 9"/>
    <property type="match status" value="1"/>
</dbReference>
<keyword evidence="2" id="KW-1185">Reference proteome</keyword>
<evidence type="ECO:0008006" key="3">
    <source>
        <dbReference type="Google" id="ProtNLM"/>
    </source>
</evidence>
<dbReference type="InterPro" id="IPR000648">
    <property type="entry name" value="Oxysterol-bd"/>
</dbReference>
<accession>A0A8S1NWE3</accession>
<dbReference type="EMBL" id="CAJJDN010000067">
    <property type="protein sequence ID" value="CAD8096762.1"/>
    <property type="molecule type" value="Genomic_DNA"/>
</dbReference>
<dbReference type="OrthoDB" id="287672at2759"/>
<dbReference type="Proteomes" id="UP000692954">
    <property type="component" value="Unassembled WGS sequence"/>
</dbReference>
<gene>
    <name evidence="1" type="ORF">PSON_ATCC_30995.1.T0670056</name>
</gene>
<sequence length="845" mass="99702">MYLNNSEFYSGSGYKQSGFLKKWKEKLLVFDQKSKILQIQDAKSQTQKQIDIQNYNIKKLGKYQEKWSLKLSTGSNDLKLGWNSEKDCQQWIDCFTGEWKKKQEHLRFLEEFDKSQPEVEPVIEKQPLVFRPKPSLMSRDKIENMIPHLPQFIQKDMEILLQNTLEHLDGFSDIQNFKQILDQENAKLYQDPNDNLHMKLVYYSKIEPRRIYDEHVMPSTQSWLPDVIKQFQVFPTKKGCSLVYLEFEFKDYEIRRQHSIQDEEIQEQEEQNPCQFNLSHSLNQNEQEEKNKIRIVFTQKGFEKDGIYCIFRKYTGQEMYHDQIDKNLANQLDKYKIVRSALVVQPSNKQEFKSLLIEEIYVDCKDQDAGEKLLKILLLNITSSDRNLIQIQQEIQLITENVEVKNLERFETMQISIKLTESEIQRITSEQHQIQSKEEFQKLIEKVGNGEYILDAITQYSDQQIISGLEKQLQTNDEEGHFLYTKFYRVDTNKGGLTYHNEKLLKDQRSVLLNMIKRMGANLIQGKSVMSVSLPIQIFESRSFLERMARAQGHAPLFLESAAKSNDPFFQMKQTIAFHMASFMMGIQQEKPFNPIIGETFQGRILGCPIYLEQTSHHPPISNYIMFGRDYKLYGSFSPIVNMGYNSLSGEQHGHSIVHFQNTNLKFYYINQPFTVYNIITGQRNVNCHKRSFCFQPELQLCAVIQFNPKDENKSFFSRQITPIDHFLGKICKVSPMCIQRCKMAHKTGSGLNLKLKINKEEILETYDQISGRWTSHLDINSQRFWDINIHRPYVLELESRPLPSDCLYRLDLLLMKMQDIQRAQEMKEKMEVDQRKDQKLRLKR</sequence>
<dbReference type="GO" id="GO:0016020">
    <property type="term" value="C:membrane"/>
    <property type="evidence" value="ECO:0007669"/>
    <property type="project" value="TreeGrafter"/>
</dbReference>
<dbReference type="Pfam" id="PF01237">
    <property type="entry name" value="Oxysterol_BP"/>
    <property type="match status" value="1"/>
</dbReference>
<protein>
    <recommendedName>
        <fullName evidence="3">PH domain-containing protein</fullName>
    </recommendedName>
</protein>
<dbReference type="FunFam" id="2.40.160.120:FF:000015">
    <property type="entry name" value="Oxysterol binding protein, putative"/>
    <property type="match status" value="1"/>
</dbReference>
<evidence type="ECO:0000313" key="2">
    <source>
        <dbReference type="Proteomes" id="UP000692954"/>
    </source>
</evidence>
<proteinExistence type="predicted"/>
<dbReference type="GO" id="GO:0005829">
    <property type="term" value="C:cytosol"/>
    <property type="evidence" value="ECO:0007669"/>
    <property type="project" value="TreeGrafter"/>
</dbReference>
<dbReference type="GO" id="GO:0032934">
    <property type="term" value="F:sterol binding"/>
    <property type="evidence" value="ECO:0007669"/>
    <property type="project" value="TreeGrafter"/>
</dbReference>
<comment type="caution">
    <text evidence="1">The sequence shown here is derived from an EMBL/GenBank/DDBJ whole genome shotgun (WGS) entry which is preliminary data.</text>
</comment>
<reference evidence="1" key="1">
    <citation type="submission" date="2021-01" db="EMBL/GenBank/DDBJ databases">
        <authorList>
            <consortium name="Genoscope - CEA"/>
            <person name="William W."/>
        </authorList>
    </citation>
    <scope>NUCLEOTIDE SEQUENCE</scope>
</reference>
<organism evidence="1 2">
    <name type="scientific">Paramecium sonneborni</name>
    <dbReference type="NCBI Taxonomy" id="65129"/>
    <lineage>
        <taxon>Eukaryota</taxon>
        <taxon>Sar</taxon>
        <taxon>Alveolata</taxon>
        <taxon>Ciliophora</taxon>
        <taxon>Intramacronucleata</taxon>
        <taxon>Oligohymenophorea</taxon>
        <taxon>Peniculida</taxon>
        <taxon>Parameciidae</taxon>
        <taxon>Paramecium</taxon>
    </lineage>
</organism>
<name>A0A8S1NWE3_9CILI</name>
<dbReference type="PANTHER" id="PTHR10972">
    <property type="entry name" value="OXYSTEROL-BINDING PROTEIN-RELATED"/>
    <property type="match status" value="1"/>
</dbReference>